<reference evidence="9" key="1">
    <citation type="submission" date="2020-09" db="EMBL/GenBank/DDBJ databases">
        <authorList>
            <person name="Kikuchi T."/>
        </authorList>
    </citation>
    <scope>NUCLEOTIDE SEQUENCE</scope>
    <source>
        <strain evidence="9">Ka4C1</strain>
    </source>
</reference>
<proteinExistence type="inferred from homology"/>
<keyword evidence="7" id="KW-0446">Lipid-binding</keyword>
<keyword evidence="6" id="KW-0175">Coiled coil</keyword>
<keyword evidence="4" id="KW-0964">Secreted</keyword>
<feature type="signal peptide" evidence="8">
    <location>
        <begin position="1"/>
        <end position="20"/>
    </location>
</feature>
<keyword evidence="10" id="KW-1185">Reference proteome</keyword>
<protein>
    <recommendedName>
        <fullName evidence="3">Fatty-acid and retinol-binding protein 1</fullName>
    </recommendedName>
</protein>
<evidence type="ECO:0000256" key="4">
    <source>
        <dbReference type="ARBA" id="ARBA00022525"/>
    </source>
</evidence>
<evidence type="ECO:0000256" key="8">
    <source>
        <dbReference type="SAM" id="SignalP"/>
    </source>
</evidence>
<keyword evidence="5 8" id="KW-0732">Signal</keyword>
<evidence type="ECO:0000256" key="5">
    <source>
        <dbReference type="ARBA" id="ARBA00022729"/>
    </source>
</evidence>
<dbReference type="EMBL" id="CAJFDI010000003">
    <property type="protein sequence ID" value="CAD5221616.1"/>
    <property type="molecule type" value="Genomic_DNA"/>
</dbReference>
<dbReference type="GO" id="GO:0008289">
    <property type="term" value="F:lipid binding"/>
    <property type="evidence" value="ECO:0007669"/>
    <property type="project" value="UniProtKB-KW"/>
</dbReference>
<organism evidence="9 10">
    <name type="scientific">Bursaphelenchus xylophilus</name>
    <name type="common">Pinewood nematode worm</name>
    <name type="synonym">Aphelenchoides xylophilus</name>
    <dbReference type="NCBI Taxonomy" id="6326"/>
    <lineage>
        <taxon>Eukaryota</taxon>
        <taxon>Metazoa</taxon>
        <taxon>Ecdysozoa</taxon>
        <taxon>Nematoda</taxon>
        <taxon>Chromadorea</taxon>
        <taxon>Rhabditida</taxon>
        <taxon>Tylenchina</taxon>
        <taxon>Tylenchomorpha</taxon>
        <taxon>Aphelenchoidea</taxon>
        <taxon>Aphelenchoididae</taxon>
        <taxon>Bursaphelenchus</taxon>
    </lineage>
</organism>
<evidence type="ECO:0000256" key="3">
    <source>
        <dbReference type="ARBA" id="ARBA00017453"/>
    </source>
</evidence>
<dbReference type="Proteomes" id="UP000659654">
    <property type="component" value="Unassembled WGS sequence"/>
</dbReference>
<evidence type="ECO:0000313" key="10">
    <source>
        <dbReference type="Proteomes" id="UP000659654"/>
    </source>
</evidence>
<name>A0A7I8WIY1_BURXY</name>
<dbReference type="GO" id="GO:0005576">
    <property type="term" value="C:extracellular region"/>
    <property type="evidence" value="ECO:0007669"/>
    <property type="project" value="UniProtKB-SubCell"/>
</dbReference>
<comment type="caution">
    <text evidence="9">The sequence shown here is derived from an EMBL/GenBank/DDBJ whole genome shotgun (WGS) entry which is preliminary data.</text>
</comment>
<dbReference type="PANTHER" id="PTHR31418:SF7">
    <property type="entry name" value="FATTY-ACID AND RETINOL-BINDING PROTEIN 1"/>
    <property type="match status" value="1"/>
</dbReference>
<evidence type="ECO:0000256" key="1">
    <source>
        <dbReference type="ARBA" id="ARBA00004613"/>
    </source>
</evidence>
<evidence type="ECO:0000313" key="9">
    <source>
        <dbReference type="EMBL" id="CAD5221616.1"/>
    </source>
</evidence>
<evidence type="ECO:0000256" key="2">
    <source>
        <dbReference type="ARBA" id="ARBA00006648"/>
    </source>
</evidence>
<dbReference type="Pfam" id="PF05823">
    <property type="entry name" value="Gp-FAR-1"/>
    <property type="match status" value="1"/>
</dbReference>
<dbReference type="AlphaFoldDB" id="A0A7I8WIY1"/>
<sequence length="178" mass="19583">MLVRVILLSLLVLFYNQAYAFFDYGEVDNQVSEIVPKEVKTFYDGLTTEDRAVLKKVLSKGSTYNNVSEVLNDLKNGSSSLYDKAVALVTDFRSTMSKLGSNSTKFIDETVLQIQRALGETFSIQKVKAEANVAVARYQALDDATKNELKEAFPVVATIINNPIFQTLAAGLLGITAN</sequence>
<dbReference type="PANTHER" id="PTHR31418">
    <property type="entry name" value="FATTY-ACID AND RETINOL-BINDING PROTEIN 1"/>
    <property type="match status" value="1"/>
</dbReference>
<evidence type="ECO:0000256" key="6">
    <source>
        <dbReference type="ARBA" id="ARBA00023054"/>
    </source>
</evidence>
<accession>A0A7I8WIY1</accession>
<feature type="chain" id="PRO_5036204372" description="Fatty-acid and retinol-binding protein 1" evidence="8">
    <location>
        <begin position="21"/>
        <end position="178"/>
    </location>
</feature>
<dbReference type="InterPro" id="IPR008632">
    <property type="entry name" value="Gp-FAR-1"/>
</dbReference>
<comment type="subcellular location">
    <subcellularLocation>
        <location evidence="1">Secreted</location>
    </subcellularLocation>
</comment>
<dbReference type="EMBL" id="CAJFCV020000003">
    <property type="protein sequence ID" value="CAG9108671.1"/>
    <property type="molecule type" value="Genomic_DNA"/>
</dbReference>
<dbReference type="OrthoDB" id="5816122at2759"/>
<comment type="similarity">
    <text evidence="2">Belongs to the fatty-acid and retinol-binding protein (FARBP) family.</text>
</comment>
<dbReference type="Proteomes" id="UP000582659">
    <property type="component" value="Unassembled WGS sequence"/>
</dbReference>
<dbReference type="SMR" id="A0A7I8WIY1"/>
<gene>
    <name evidence="9" type="ORF">BXYJ_LOCUS6767</name>
</gene>
<evidence type="ECO:0000256" key="7">
    <source>
        <dbReference type="ARBA" id="ARBA00023121"/>
    </source>
</evidence>
<dbReference type="Gene3D" id="1.20.120.1100">
    <property type="match status" value="1"/>
</dbReference>